<dbReference type="InterPro" id="IPR004557">
    <property type="entry name" value="PrmC-related"/>
</dbReference>
<evidence type="ECO:0000259" key="4">
    <source>
        <dbReference type="Pfam" id="PF05175"/>
    </source>
</evidence>
<dbReference type="RefSeq" id="WP_382359749.1">
    <property type="nucleotide sequence ID" value="NZ_JBHLWV010000005.1"/>
</dbReference>
<reference evidence="5 6" key="1">
    <citation type="submission" date="2024-09" db="EMBL/GenBank/DDBJ databases">
        <authorList>
            <person name="Sun Q."/>
            <person name="Mori K."/>
        </authorList>
    </citation>
    <scope>NUCLEOTIDE SEQUENCE [LARGE SCALE GENOMIC DNA]</scope>
    <source>
        <strain evidence="5 6">CCM 7957</strain>
    </source>
</reference>
<proteinExistence type="predicted"/>
<dbReference type="PANTHER" id="PTHR45875">
    <property type="entry name" value="METHYLTRANSFERASE N6AMT1"/>
    <property type="match status" value="1"/>
</dbReference>
<dbReference type="InterPro" id="IPR052190">
    <property type="entry name" value="Euk-Arch_PrmC-MTase"/>
</dbReference>
<keyword evidence="3" id="KW-0949">S-adenosyl-L-methionine</keyword>
<dbReference type="NCBIfam" id="TIGR00537">
    <property type="entry name" value="hemK_rel_arch"/>
    <property type="match status" value="1"/>
</dbReference>
<dbReference type="Gene3D" id="3.40.50.150">
    <property type="entry name" value="Vaccinia Virus protein VP39"/>
    <property type="match status" value="1"/>
</dbReference>
<accession>A0ABV6H4G5</accession>
<feature type="domain" description="Methyltransferase small" evidence="4">
    <location>
        <begin position="26"/>
        <end position="114"/>
    </location>
</feature>
<evidence type="ECO:0000256" key="3">
    <source>
        <dbReference type="ARBA" id="ARBA00022691"/>
    </source>
</evidence>
<evidence type="ECO:0000256" key="1">
    <source>
        <dbReference type="ARBA" id="ARBA00022603"/>
    </source>
</evidence>
<name>A0ABV6H4G5_9ACTN</name>
<dbReference type="SUPFAM" id="SSF53335">
    <property type="entry name" value="S-adenosyl-L-methionine-dependent methyltransferases"/>
    <property type="match status" value="1"/>
</dbReference>
<evidence type="ECO:0000256" key="2">
    <source>
        <dbReference type="ARBA" id="ARBA00022679"/>
    </source>
</evidence>
<dbReference type="EMBL" id="JBHLWV010000005">
    <property type="protein sequence ID" value="MFC0313492.1"/>
    <property type="molecule type" value="Genomic_DNA"/>
</dbReference>
<dbReference type="GO" id="GO:0032259">
    <property type="term" value="P:methylation"/>
    <property type="evidence" value="ECO:0007669"/>
    <property type="project" value="UniProtKB-KW"/>
</dbReference>
<dbReference type="Proteomes" id="UP001589783">
    <property type="component" value="Unassembled WGS sequence"/>
</dbReference>
<evidence type="ECO:0000313" key="6">
    <source>
        <dbReference type="Proteomes" id="UP001589783"/>
    </source>
</evidence>
<keyword evidence="1 5" id="KW-0489">Methyltransferase</keyword>
<dbReference type="EC" id="2.1.1.-" evidence="5"/>
<keyword evidence="6" id="KW-1185">Reference proteome</keyword>
<sequence length="232" mass="24665">MTVPEVTQNAARSTDPTLVYQPQADTALLIDALDECSPAGARVLDLCTGSGAIAAAAAARGALEVVAVDMCPHAVRAAAALAPSGVSWSAIRADVSDFVDDAGFDLVTCNPPYVPAPDTPDLCPSPVGPAHAWDAGPDGRAVLDRLCARAEELLRPHGRLLLVQSALAAPYRTRELLEARGFRTSVLRERRVPFGPVLRARQRWLIDHGLLSPQDDAETLTVLLAERPGRQR</sequence>
<evidence type="ECO:0000313" key="5">
    <source>
        <dbReference type="EMBL" id="MFC0313492.1"/>
    </source>
</evidence>
<protein>
    <submittedName>
        <fullName evidence="5">HemK2/MTQ2 family protein methyltransferase</fullName>
        <ecNumber evidence="5">2.1.1.-</ecNumber>
    </submittedName>
</protein>
<dbReference type="InterPro" id="IPR007848">
    <property type="entry name" value="Small_mtfrase_dom"/>
</dbReference>
<dbReference type="Pfam" id="PF05175">
    <property type="entry name" value="MTS"/>
    <property type="match status" value="1"/>
</dbReference>
<gene>
    <name evidence="5" type="ORF">ACFFJD_01320</name>
</gene>
<dbReference type="PANTHER" id="PTHR45875:SF1">
    <property type="entry name" value="METHYLTRANSFERASE N6AMT1"/>
    <property type="match status" value="1"/>
</dbReference>
<organism evidence="5 6">
    <name type="scientific">Gordonia phosphorivorans</name>
    <dbReference type="NCBI Taxonomy" id="1056982"/>
    <lineage>
        <taxon>Bacteria</taxon>
        <taxon>Bacillati</taxon>
        <taxon>Actinomycetota</taxon>
        <taxon>Actinomycetes</taxon>
        <taxon>Mycobacteriales</taxon>
        <taxon>Gordoniaceae</taxon>
        <taxon>Gordonia</taxon>
    </lineage>
</organism>
<keyword evidence="2 5" id="KW-0808">Transferase</keyword>
<comment type="caution">
    <text evidence="5">The sequence shown here is derived from an EMBL/GenBank/DDBJ whole genome shotgun (WGS) entry which is preliminary data.</text>
</comment>
<dbReference type="InterPro" id="IPR029063">
    <property type="entry name" value="SAM-dependent_MTases_sf"/>
</dbReference>
<dbReference type="GO" id="GO:0008168">
    <property type="term" value="F:methyltransferase activity"/>
    <property type="evidence" value="ECO:0007669"/>
    <property type="project" value="UniProtKB-KW"/>
</dbReference>